<reference evidence="6 7" key="1">
    <citation type="submission" date="2019-06" db="EMBL/GenBank/DDBJ databases">
        <title>Sequencing the genomes of 1000 actinobacteria strains.</title>
        <authorList>
            <person name="Klenk H.-P."/>
        </authorList>
    </citation>
    <scope>NUCLEOTIDE SEQUENCE [LARGE SCALE GENOMIC DNA]</scope>
    <source>
        <strain evidence="6 7">DSM 103495</strain>
    </source>
</reference>
<dbReference type="InterPro" id="IPR009057">
    <property type="entry name" value="Homeodomain-like_sf"/>
</dbReference>
<dbReference type="Pfam" id="PF00440">
    <property type="entry name" value="TetR_N"/>
    <property type="match status" value="1"/>
</dbReference>
<dbReference type="InterPro" id="IPR001647">
    <property type="entry name" value="HTH_TetR"/>
</dbReference>
<dbReference type="SUPFAM" id="SSF46689">
    <property type="entry name" value="Homeodomain-like"/>
    <property type="match status" value="1"/>
</dbReference>
<keyword evidence="1" id="KW-0805">Transcription regulation</keyword>
<organism evidence="6 7">
    <name type="scientific">Nocardia bhagyanarayanae</name>
    <dbReference type="NCBI Taxonomy" id="1215925"/>
    <lineage>
        <taxon>Bacteria</taxon>
        <taxon>Bacillati</taxon>
        <taxon>Actinomycetota</taxon>
        <taxon>Actinomycetes</taxon>
        <taxon>Mycobacteriales</taxon>
        <taxon>Nocardiaceae</taxon>
        <taxon>Nocardia</taxon>
    </lineage>
</organism>
<keyword evidence="2 4" id="KW-0238">DNA-binding</keyword>
<evidence type="ECO:0000256" key="3">
    <source>
        <dbReference type="ARBA" id="ARBA00023163"/>
    </source>
</evidence>
<evidence type="ECO:0000313" key="7">
    <source>
        <dbReference type="Proteomes" id="UP000316331"/>
    </source>
</evidence>
<dbReference type="InterPro" id="IPR025996">
    <property type="entry name" value="MT1864/Rv1816-like_C"/>
</dbReference>
<dbReference type="OrthoDB" id="4709966at2"/>
<comment type="caution">
    <text evidence="6">The sequence shown here is derived from an EMBL/GenBank/DDBJ whole genome shotgun (WGS) entry which is preliminary data.</text>
</comment>
<dbReference type="SUPFAM" id="SSF48498">
    <property type="entry name" value="Tetracyclin repressor-like, C-terminal domain"/>
    <property type="match status" value="1"/>
</dbReference>
<feature type="domain" description="HTH tetR-type" evidence="5">
    <location>
        <begin position="20"/>
        <end position="81"/>
    </location>
</feature>
<dbReference type="InterPro" id="IPR036271">
    <property type="entry name" value="Tet_transcr_reg_TetR-rel_C_sf"/>
</dbReference>
<proteinExistence type="predicted"/>
<dbReference type="InterPro" id="IPR050109">
    <property type="entry name" value="HTH-type_TetR-like_transc_reg"/>
</dbReference>
<keyword evidence="3" id="KW-0804">Transcription</keyword>
<sequence>MPRAGKRIKGTADERAEARERLRAELLSAARSIARESGGFDGVTVRSVADRVGYAVPIVYQYFANKRALLVELMEAGFTDLAERLHGALDAPVQDDPLLEVAWAYWDFAVADPHLYRLMHTLPEVPFGTADAPEAARSCFEALRSAVAAGAPKLPEAVMDDDAAADLLWAHLHGLVGLMLDGRIKGGAERGRALLVDLTSLFRATP</sequence>
<feature type="DNA-binding region" description="H-T-H motif" evidence="4">
    <location>
        <begin position="44"/>
        <end position="63"/>
    </location>
</feature>
<name>A0A543EW38_9NOCA</name>
<evidence type="ECO:0000259" key="5">
    <source>
        <dbReference type="PROSITE" id="PS50977"/>
    </source>
</evidence>
<dbReference type="EMBL" id="VFPG01000002">
    <property type="protein sequence ID" value="TQM25759.1"/>
    <property type="molecule type" value="Genomic_DNA"/>
</dbReference>
<protein>
    <submittedName>
        <fullName evidence="6">TetR family transcriptional regulator</fullName>
    </submittedName>
</protein>
<evidence type="ECO:0000313" key="6">
    <source>
        <dbReference type="EMBL" id="TQM25759.1"/>
    </source>
</evidence>
<dbReference type="Gene3D" id="1.10.357.10">
    <property type="entry name" value="Tetracycline Repressor, domain 2"/>
    <property type="match status" value="1"/>
</dbReference>
<evidence type="ECO:0000256" key="1">
    <source>
        <dbReference type="ARBA" id="ARBA00023015"/>
    </source>
</evidence>
<evidence type="ECO:0000256" key="4">
    <source>
        <dbReference type="PROSITE-ProRule" id="PRU00335"/>
    </source>
</evidence>
<accession>A0A543EW38</accession>
<dbReference type="Pfam" id="PF13305">
    <property type="entry name" value="TetR_C_33"/>
    <property type="match status" value="1"/>
</dbReference>
<keyword evidence="7" id="KW-1185">Reference proteome</keyword>
<dbReference type="PANTHER" id="PTHR30055:SF212">
    <property type="entry name" value="TETR-FAMILY FAMILY TRANSCRIPTIONAL REGULATOR"/>
    <property type="match status" value="1"/>
</dbReference>
<dbReference type="GO" id="GO:0000976">
    <property type="term" value="F:transcription cis-regulatory region binding"/>
    <property type="evidence" value="ECO:0007669"/>
    <property type="project" value="TreeGrafter"/>
</dbReference>
<dbReference type="Proteomes" id="UP000316331">
    <property type="component" value="Unassembled WGS sequence"/>
</dbReference>
<dbReference type="AlphaFoldDB" id="A0A543EW38"/>
<dbReference type="PROSITE" id="PS50977">
    <property type="entry name" value="HTH_TETR_2"/>
    <property type="match status" value="1"/>
</dbReference>
<evidence type="ECO:0000256" key="2">
    <source>
        <dbReference type="ARBA" id="ARBA00023125"/>
    </source>
</evidence>
<dbReference type="RefSeq" id="WP_141812414.1">
    <property type="nucleotide sequence ID" value="NZ_VFPG01000002.1"/>
</dbReference>
<dbReference type="GO" id="GO:0003700">
    <property type="term" value="F:DNA-binding transcription factor activity"/>
    <property type="evidence" value="ECO:0007669"/>
    <property type="project" value="TreeGrafter"/>
</dbReference>
<dbReference type="PANTHER" id="PTHR30055">
    <property type="entry name" value="HTH-TYPE TRANSCRIPTIONAL REGULATOR RUTR"/>
    <property type="match status" value="1"/>
</dbReference>
<gene>
    <name evidence="6" type="ORF">FB390_5922</name>
</gene>